<evidence type="ECO:0000256" key="1">
    <source>
        <dbReference type="ARBA" id="ARBA00008231"/>
    </source>
</evidence>
<dbReference type="KEGG" id="cact:HZ995_09540"/>
<dbReference type="Gene3D" id="1.10.3580.10">
    <property type="entry name" value="ATP12 ATPase"/>
    <property type="match status" value="1"/>
</dbReference>
<dbReference type="InterPro" id="IPR023335">
    <property type="entry name" value="ATP12_ortho_dom_sf"/>
</dbReference>
<evidence type="ECO:0000313" key="5">
    <source>
        <dbReference type="Proteomes" id="UP000665026"/>
    </source>
</evidence>
<dbReference type="SUPFAM" id="SSF160909">
    <property type="entry name" value="ATP12-like"/>
    <property type="match status" value="1"/>
</dbReference>
<dbReference type="EMBL" id="CP060010">
    <property type="protein sequence ID" value="QTN34750.1"/>
    <property type="molecule type" value="Genomic_DNA"/>
</dbReference>
<dbReference type="Proteomes" id="UP000665026">
    <property type="component" value="Chromosome"/>
</dbReference>
<keyword evidence="2" id="KW-0809">Transit peptide</keyword>
<sequence length="237" mass="26193">MSGWNTAKRFWKSAAVAETEVGFAVELDGRPLKTPAKTPAVVPTRALAEAIAAEWDAQGEQIDPMSMPVTRCANSALDKVAQQHAEVADMLAEYGGTDLLCYRADSPEALVQRQAEAWDPVLDWIAETYGARLTPVAGVMFQGQDAGALESLRLKVHEMDNFELAAFHDLVCLSGSLVLGFAAVSDFAPIDELWSLSRIDESWQEEQWGEDEEAQEQAEIKKTAFKNAYLFNRLRKQ</sequence>
<evidence type="ECO:0000256" key="2">
    <source>
        <dbReference type="ARBA" id="ARBA00022946"/>
    </source>
</evidence>
<dbReference type="Gene3D" id="3.30.2180.10">
    <property type="entry name" value="ATP12-like"/>
    <property type="match status" value="1"/>
</dbReference>
<organism evidence="4 5">
    <name type="scientific">Cognatishimia activa</name>
    <dbReference type="NCBI Taxonomy" id="1715691"/>
    <lineage>
        <taxon>Bacteria</taxon>
        <taxon>Pseudomonadati</taxon>
        <taxon>Pseudomonadota</taxon>
        <taxon>Alphaproteobacteria</taxon>
        <taxon>Rhodobacterales</taxon>
        <taxon>Paracoccaceae</taxon>
        <taxon>Cognatishimia</taxon>
    </lineage>
</organism>
<dbReference type="RefSeq" id="WP_209355437.1">
    <property type="nucleotide sequence ID" value="NZ_CP060010.1"/>
</dbReference>
<dbReference type="PANTHER" id="PTHR21013">
    <property type="entry name" value="ATP SYNTHASE MITOCHONDRIAL F1 COMPLEX ASSEMBLY FACTOR 2/ATP12 PROTEIN, MITOCHONDRIAL PRECURSOR"/>
    <property type="match status" value="1"/>
</dbReference>
<dbReference type="PANTHER" id="PTHR21013:SF10">
    <property type="entry name" value="ATP SYNTHASE MITOCHONDRIAL F1 COMPLEX ASSEMBLY FACTOR 2"/>
    <property type="match status" value="1"/>
</dbReference>
<reference evidence="4" key="1">
    <citation type="submission" date="2020-07" db="EMBL/GenBank/DDBJ databases">
        <title>Genome sequences of bacteria associated with the marine, planktonic diatom Thalassiosira profunda strain ECT2AJA-044.</title>
        <authorList>
            <person name="Gargas C.B."/>
            <person name="Roberts W.R."/>
            <person name="Alverson A.J."/>
        </authorList>
    </citation>
    <scope>NUCLEOTIDE SEQUENCE</scope>
    <source>
        <strain evidence="4">ECT2AJA-044</strain>
    </source>
</reference>
<accession>A0A975I6B3</accession>
<dbReference type="GO" id="GO:0043461">
    <property type="term" value="P:proton-transporting ATP synthase complex assembly"/>
    <property type="evidence" value="ECO:0007669"/>
    <property type="project" value="InterPro"/>
</dbReference>
<proteinExistence type="inferred from homology"/>
<dbReference type="InterPro" id="IPR011419">
    <property type="entry name" value="ATP12_ATP_synth-F1-assembly"/>
</dbReference>
<dbReference type="AlphaFoldDB" id="A0A975I6B3"/>
<comment type="similarity">
    <text evidence="1">Belongs to the ATP12 family.</text>
</comment>
<protein>
    <submittedName>
        <fullName evidence="4">ATPase</fullName>
    </submittedName>
</protein>
<name>A0A975I6B3_9RHOB</name>
<keyword evidence="3" id="KW-0143">Chaperone</keyword>
<dbReference type="InterPro" id="IPR042272">
    <property type="entry name" value="ATP12_ATP_synth-F1-assembly_N"/>
</dbReference>
<evidence type="ECO:0000256" key="3">
    <source>
        <dbReference type="ARBA" id="ARBA00023186"/>
    </source>
</evidence>
<dbReference type="Pfam" id="PF07542">
    <property type="entry name" value="ATP12"/>
    <property type="match status" value="1"/>
</dbReference>
<evidence type="ECO:0000313" key="4">
    <source>
        <dbReference type="EMBL" id="QTN34750.1"/>
    </source>
</evidence>
<gene>
    <name evidence="4" type="ORF">HZ995_09540</name>
</gene>